<protein>
    <recommendedName>
        <fullName evidence="4">HTH luxR-type domain-containing protein</fullName>
    </recommendedName>
</protein>
<proteinExistence type="predicted"/>
<evidence type="ECO:0000313" key="5">
    <source>
        <dbReference type="EMBL" id="ANK13435.1"/>
    </source>
</evidence>
<evidence type="ECO:0000256" key="3">
    <source>
        <dbReference type="ARBA" id="ARBA00023163"/>
    </source>
</evidence>
<evidence type="ECO:0000259" key="4">
    <source>
        <dbReference type="PROSITE" id="PS50043"/>
    </source>
</evidence>
<keyword evidence="6" id="KW-1185">Reference proteome</keyword>
<dbReference type="PANTHER" id="PTHR44688:SF16">
    <property type="entry name" value="DNA-BINDING TRANSCRIPTIONAL ACTIVATOR DEVR_DOSR"/>
    <property type="match status" value="1"/>
</dbReference>
<reference evidence="5 6" key="1">
    <citation type="submission" date="2016-05" db="EMBL/GenBank/DDBJ databases">
        <title>Compelete Genome Sequence of Bacteriochlorophyll-Synthesizing Bacterium Porphyrobacter neustonensis DSM 9434.</title>
        <authorList>
            <person name="Shi X.-L."/>
            <person name="Wu Y.-H."/>
            <person name="Cheng H."/>
            <person name="Xu L."/>
            <person name="Zhang X.-Q."/>
            <person name="Wang C.-S."/>
            <person name="Xu X.-W."/>
        </authorList>
    </citation>
    <scope>NUCLEOTIDE SEQUENCE [LARGE SCALE GENOMIC DNA]</scope>
    <source>
        <strain evidence="5 6">DSM 9434</strain>
    </source>
</reference>
<dbReference type="EMBL" id="CP016033">
    <property type="protein sequence ID" value="ANK13435.1"/>
    <property type="molecule type" value="Genomic_DNA"/>
</dbReference>
<sequence>MTSVFRAGADGYLVKDIECRSLVESLKLIACGEKVLPSQLVKHLPPSNGMASTDLNDGADLLATLSERELGTLRCLIMGYPNKVIAYRLDISEATVKVHVKAILRKLGVQNRTQAAIRAVNSGLGATATLSSIYSANDIVLDEDEDYLPDQRQIPA</sequence>
<dbReference type="InterPro" id="IPR016032">
    <property type="entry name" value="Sig_transdc_resp-reg_C-effctor"/>
</dbReference>
<dbReference type="InterPro" id="IPR000792">
    <property type="entry name" value="Tscrpt_reg_LuxR_C"/>
</dbReference>
<dbReference type="GO" id="GO:0003677">
    <property type="term" value="F:DNA binding"/>
    <property type="evidence" value="ECO:0007669"/>
    <property type="project" value="UniProtKB-KW"/>
</dbReference>
<dbReference type="PRINTS" id="PR00038">
    <property type="entry name" value="HTHLUXR"/>
</dbReference>
<evidence type="ECO:0000256" key="1">
    <source>
        <dbReference type="ARBA" id="ARBA00023015"/>
    </source>
</evidence>
<dbReference type="PROSITE" id="PS00622">
    <property type="entry name" value="HTH_LUXR_1"/>
    <property type="match status" value="1"/>
</dbReference>
<accession>A0A192D5S0</accession>
<organism evidence="5 6">
    <name type="scientific">Erythrobacter neustonensis</name>
    <dbReference type="NCBI Taxonomy" id="1112"/>
    <lineage>
        <taxon>Bacteria</taxon>
        <taxon>Pseudomonadati</taxon>
        <taxon>Pseudomonadota</taxon>
        <taxon>Alphaproteobacteria</taxon>
        <taxon>Sphingomonadales</taxon>
        <taxon>Erythrobacteraceae</taxon>
        <taxon>Erythrobacter/Porphyrobacter group</taxon>
        <taxon>Erythrobacter</taxon>
    </lineage>
</organism>
<dbReference type="SMART" id="SM00421">
    <property type="entry name" value="HTH_LUXR"/>
    <property type="match status" value="1"/>
</dbReference>
<dbReference type="AlphaFoldDB" id="A0A192D5S0"/>
<keyword evidence="3" id="KW-0804">Transcription</keyword>
<evidence type="ECO:0000256" key="2">
    <source>
        <dbReference type="ARBA" id="ARBA00023125"/>
    </source>
</evidence>
<name>A0A192D5S0_9SPHN</name>
<dbReference type="Pfam" id="PF00196">
    <property type="entry name" value="GerE"/>
    <property type="match status" value="1"/>
</dbReference>
<dbReference type="CDD" id="cd06170">
    <property type="entry name" value="LuxR_C_like"/>
    <property type="match status" value="1"/>
</dbReference>
<keyword evidence="1" id="KW-0805">Transcription regulation</keyword>
<evidence type="ECO:0000313" key="6">
    <source>
        <dbReference type="Proteomes" id="UP000078263"/>
    </source>
</evidence>
<keyword evidence="2" id="KW-0238">DNA-binding</keyword>
<dbReference type="PROSITE" id="PS50043">
    <property type="entry name" value="HTH_LUXR_2"/>
    <property type="match status" value="1"/>
</dbReference>
<dbReference type="Gene3D" id="3.40.50.2300">
    <property type="match status" value="1"/>
</dbReference>
<dbReference type="Proteomes" id="UP000078263">
    <property type="component" value="Chromosome"/>
</dbReference>
<gene>
    <name evidence="5" type="ORF">A9D12_11360</name>
</gene>
<dbReference type="KEGG" id="pns:A9D12_11360"/>
<dbReference type="SUPFAM" id="SSF46894">
    <property type="entry name" value="C-terminal effector domain of the bipartite response regulators"/>
    <property type="match status" value="1"/>
</dbReference>
<feature type="domain" description="HTH luxR-type" evidence="4">
    <location>
        <begin position="58"/>
        <end position="123"/>
    </location>
</feature>
<dbReference type="STRING" id="1112.A9D12_11360"/>
<dbReference type="PANTHER" id="PTHR44688">
    <property type="entry name" value="DNA-BINDING TRANSCRIPTIONAL ACTIVATOR DEVR_DOSR"/>
    <property type="match status" value="1"/>
</dbReference>
<dbReference type="GO" id="GO:0006355">
    <property type="term" value="P:regulation of DNA-templated transcription"/>
    <property type="evidence" value="ECO:0007669"/>
    <property type="project" value="InterPro"/>
</dbReference>